<feature type="compositionally biased region" description="Low complexity" evidence="1">
    <location>
        <begin position="14"/>
        <end position="28"/>
    </location>
</feature>
<protein>
    <submittedName>
        <fullName evidence="2">Uncharacterized protein</fullName>
    </submittedName>
</protein>
<dbReference type="KEGG" id="dfa:DFA_00604"/>
<dbReference type="GeneID" id="14873886"/>
<evidence type="ECO:0000313" key="2">
    <source>
        <dbReference type="EMBL" id="EGG20741.1"/>
    </source>
</evidence>
<organism evidence="2 3">
    <name type="scientific">Cavenderia fasciculata</name>
    <name type="common">Slime mold</name>
    <name type="synonym">Dictyostelium fasciculatum</name>
    <dbReference type="NCBI Taxonomy" id="261658"/>
    <lineage>
        <taxon>Eukaryota</taxon>
        <taxon>Amoebozoa</taxon>
        <taxon>Evosea</taxon>
        <taxon>Eumycetozoa</taxon>
        <taxon>Dictyostelia</taxon>
        <taxon>Acytosteliales</taxon>
        <taxon>Cavenderiaceae</taxon>
        <taxon>Cavenderia</taxon>
    </lineage>
</organism>
<feature type="region of interest" description="Disordered" evidence="1">
    <location>
        <begin position="1"/>
        <end position="37"/>
    </location>
</feature>
<reference evidence="3" key="1">
    <citation type="journal article" date="2011" name="Genome Res.">
        <title>Phylogeny-wide analysis of social amoeba genomes highlights ancient origins for complex intercellular communication.</title>
        <authorList>
            <person name="Heidel A.J."/>
            <person name="Lawal H.M."/>
            <person name="Felder M."/>
            <person name="Schilde C."/>
            <person name="Helps N.R."/>
            <person name="Tunggal B."/>
            <person name="Rivero F."/>
            <person name="John U."/>
            <person name="Schleicher M."/>
            <person name="Eichinger L."/>
            <person name="Platzer M."/>
            <person name="Noegel A.A."/>
            <person name="Schaap P."/>
            <person name="Gloeckner G."/>
        </authorList>
    </citation>
    <scope>NUCLEOTIDE SEQUENCE [LARGE SCALE GENOMIC DNA]</scope>
    <source>
        <strain evidence="3">SH3</strain>
    </source>
</reference>
<sequence length="247" mass="26793">MNNNVEESLNHHLTTTTSKDNNNNNSKDGCCSTNQSSGKVSIPWYVQAKIIGYCWSDVTSSYGWRIELNLVCKKYFTFVSSLLSTLRHSHLLDVRIFQHLDSQYCALKTITTFYEALEYVERITTSSSLLSSSSSSLSHGRGLLVSSATSLASSTSSSLSSMSSTSTAFSPSPCMRQRMGDIFANYGESYTYKWTDGESDQVGVGECQDTRVLGTDILSQVGGGVAAVGVSQAHQYIGAAVHHSAVL</sequence>
<evidence type="ECO:0000313" key="3">
    <source>
        <dbReference type="Proteomes" id="UP000007797"/>
    </source>
</evidence>
<feature type="compositionally biased region" description="Polar residues" evidence="1">
    <location>
        <begin position="1"/>
        <end position="13"/>
    </location>
</feature>
<accession>F4PSP9</accession>
<keyword evidence="3" id="KW-1185">Reference proteome</keyword>
<gene>
    <name evidence="2" type="ORF">DFA_00604</name>
</gene>
<name>F4PSP9_CACFS</name>
<dbReference type="AlphaFoldDB" id="F4PSP9"/>
<dbReference type="RefSeq" id="XP_004358591.1">
    <property type="nucleotide sequence ID" value="XM_004358534.1"/>
</dbReference>
<proteinExistence type="predicted"/>
<dbReference type="Proteomes" id="UP000007797">
    <property type="component" value="Unassembled WGS sequence"/>
</dbReference>
<evidence type="ECO:0000256" key="1">
    <source>
        <dbReference type="SAM" id="MobiDB-lite"/>
    </source>
</evidence>
<dbReference type="EMBL" id="GL883010">
    <property type="protein sequence ID" value="EGG20741.1"/>
    <property type="molecule type" value="Genomic_DNA"/>
</dbReference>